<evidence type="ECO:0000313" key="2">
    <source>
        <dbReference type="Proteomes" id="UP000559027"/>
    </source>
</evidence>
<accession>A0A8H5GCK7</accession>
<gene>
    <name evidence="1" type="ORF">D9756_002000</name>
</gene>
<protein>
    <recommendedName>
        <fullName evidence="3">BTB domain-containing protein</fullName>
    </recommendedName>
</protein>
<dbReference type="Proteomes" id="UP000559027">
    <property type="component" value="Unassembled WGS sequence"/>
</dbReference>
<organism evidence="1 2">
    <name type="scientific">Leucocoprinus leucothites</name>
    <dbReference type="NCBI Taxonomy" id="201217"/>
    <lineage>
        <taxon>Eukaryota</taxon>
        <taxon>Fungi</taxon>
        <taxon>Dikarya</taxon>
        <taxon>Basidiomycota</taxon>
        <taxon>Agaricomycotina</taxon>
        <taxon>Agaricomycetes</taxon>
        <taxon>Agaricomycetidae</taxon>
        <taxon>Agaricales</taxon>
        <taxon>Agaricineae</taxon>
        <taxon>Agaricaceae</taxon>
        <taxon>Leucocoprinus</taxon>
    </lineage>
</organism>
<dbReference type="AlphaFoldDB" id="A0A8H5GCK7"/>
<name>A0A8H5GCK7_9AGAR</name>
<evidence type="ECO:0000313" key="1">
    <source>
        <dbReference type="EMBL" id="KAF5362351.1"/>
    </source>
</evidence>
<evidence type="ECO:0008006" key="3">
    <source>
        <dbReference type="Google" id="ProtNLM"/>
    </source>
</evidence>
<reference evidence="1 2" key="1">
    <citation type="journal article" date="2020" name="ISME J.">
        <title>Uncovering the hidden diversity of litter-decomposition mechanisms in mushroom-forming fungi.</title>
        <authorList>
            <person name="Floudas D."/>
            <person name="Bentzer J."/>
            <person name="Ahren D."/>
            <person name="Johansson T."/>
            <person name="Persson P."/>
            <person name="Tunlid A."/>
        </authorList>
    </citation>
    <scope>NUCLEOTIDE SEQUENCE [LARGE SCALE GENOMIC DNA]</scope>
    <source>
        <strain evidence="1 2">CBS 146.42</strain>
    </source>
</reference>
<dbReference type="OrthoDB" id="3184970at2759"/>
<keyword evidence="2" id="KW-1185">Reference proteome</keyword>
<comment type="caution">
    <text evidence="1">The sequence shown here is derived from an EMBL/GenBank/DDBJ whole genome shotgun (WGS) entry which is preliminary data.</text>
</comment>
<proteinExistence type="predicted"/>
<dbReference type="EMBL" id="JAACJO010000002">
    <property type="protein sequence ID" value="KAF5362351.1"/>
    <property type="molecule type" value="Genomic_DNA"/>
</dbReference>
<sequence length="197" mass="22264">MTSSSISSSISESPAYTSSLLPNNFFVRNANDEPVEPMTRPPAEDVTVEFECQDGRRFETTSKQAYTKASALIPKDWAPPDVIHLSESSYILETLFMFIKPGRHPDLRNVSFDTLARITKAAEKYLVISAVTICRERMRSFIGLLPVHIFLYGVYYDCTEFVDKAAPLVVTKETLEKVVPLLPVDYRLTWVLFLSVS</sequence>